<gene>
    <name evidence="1" type="ORF">BJ138DRAFT_563086</name>
</gene>
<sequence>MASSSSSLSSFPIFASTSKSRLQSLYSDVSRQKYSNPTSYNAHIDWWHRAFEVLVSQGWQVDEPSTHKGKLNSDLRANKLVLNARRPLVEKLRFEGVGKPLGLGSTIAELRKSKHLISLSEFFGSTQSIYDPGWLPYRVASYVIGKPLWWALEQLDIVRSEEAYTEAEMWKKMEGDYVLVTLVERAADAVMEKRGVGMGPADDLYTFDSFQKEFAAHLIPDVVLSGLDIRVLVRFLERDKGVLVVDKDVIKFASVEENKAVTVVDRGILELKTAVGNLREQVDNVQRKIDETNTEISNALRQQRKSIALTRLRYKKQLDDLLSKRLGSLQQLESTLISVEAAAGNIEIMKSYEMSTSTLQNLLSHPSLQRDKVDETMDALAASNADAREIDDAIRLGGDMAAADAGMDDSELESELQALVEEAEKETKAEKEREVLDKFHGAIPPTPVDDSIVDVEGPALEPVAI</sequence>
<proteinExistence type="predicted"/>
<keyword evidence="2" id="KW-1185">Reference proteome</keyword>
<protein>
    <submittedName>
        <fullName evidence="1">Snf7-domain-containing protein</fullName>
    </submittedName>
</protein>
<dbReference type="EMBL" id="MU267625">
    <property type="protein sequence ID" value="KAH7913753.1"/>
    <property type="molecule type" value="Genomic_DNA"/>
</dbReference>
<name>A0ACB8ALZ2_9AGAM</name>
<organism evidence="1 2">
    <name type="scientific">Hygrophoropsis aurantiaca</name>
    <dbReference type="NCBI Taxonomy" id="72124"/>
    <lineage>
        <taxon>Eukaryota</taxon>
        <taxon>Fungi</taxon>
        <taxon>Dikarya</taxon>
        <taxon>Basidiomycota</taxon>
        <taxon>Agaricomycotina</taxon>
        <taxon>Agaricomycetes</taxon>
        <taxon>Agaricomycetidae</taxon>
        <taxon>Boletales</taxon>
        <taxon>Coniophorineae</taxon>
        <taxon>Hygrophoropsidaceae</taxon>
        <taxon>Hygrophoropsis</taxon>
    </lineage>
</organism>
<accession>A0ACB8ALZ2</accession>
<dbReference type="Proteomes" id="UP000790377">
    <property type="component" value="Unassembled WGS sequence"/>
</dbReference>
<comment type="caution">
    <text evidence="1">The sequence shown here is derived from an EMBL/GenBank/DDBJ whole genome shotgun (WGS) entry which is preliminary data.</text>
</comment>
<evidence type="ECO:0000313" key="2">
    <source>
        <dbReference type="Proteomes" id="UP000790377"/>
    </source>
</evidence>
<evidence type="ECO:0000313" key="1">
    <source>
        <dbReference type="EMBL" id="KAH7913753.1"/>
    </source>
</evidence>
<reference evidence="1" key="1">
    <citation type="journal article" date="2021" name="New Phytol.">
        <title>Evolutionary innovations through gain and loss of genes in the ectomycorrhizal Boletales.</title>
        <authorList>
            <person name="Wu G."/>
            <person name="Miyauchi S."/>
            <person name="Morin E."/>
            <person name="Kuo A."/>
            <person name="Drula E."/>
            <person name="Varga T."/>
            <person name="Kohler A."/>
            <person name="Feng B."/>
            <person name="Cao Y."/>
            <person name="Lipzen A."/>
            <person name="Daum C."/>
            <person name="Hundley H."/>
            <person name="Pangilinan J."/>
            <person name="Johnson J."/>
            <person name="Barry K."/>
            <person name="LaButti K."/>
            <person name="Ng V."/>
            <person name="Ahrendt S."/>
            <person name="Min B."/>
            <person name="Choi I.G."/>
            <person name="Park H."/>
            <person name="Plett J.M."/>
            <person name="Magnuson J."/>
            <person name="Spatafora J.W."/>
            <person name="Nagy L.G."/>
            <person name="Henrissat B."/>
            <person name="Grigoriev I.V."/>
            <person name="Yang Z.L."/>
            <person name="Xu J."/>
            <person name="Martin F.M."/>
        </authorList>
    </citation>
    <scope>NUCLEOTIDE SEQUENCE</scope>
    <source>
        <strain evidence="1">ATCC 28755</strain>
    </source>
</reference>